<evidence type="ECO:0000313" key="13">
    <source>
        <dbReference type="EMBL" id="ALL26080.1"/>
    </source>
</evidence>
<keyword evidence="6" id="KW-0946">Virion</keyword>
<evidence type="ECO:0000256" key="6">
    <source>
        <dbReference type="ARBA" id="ARBA00022844"/>
    </source>
</evidence>
<evidence type="ECO:0000313" key="15">
    <source>
        <dbReference type="EMBL" id="QQL08562.1"/>
    </source>
</evidence>
<keyword evidence="10" id="KW-0449">Lipoprotein</keyword>
<evidence type="ECO:0000313" key="21">
    <source>
        <dbReference type="Proteomes" id="UP000130192"/>
    </source>
</evidence>
<dbReference type="EMBL" id="KY057364">
    <property type="protein sequence ID" value="ARE29852.1"/>
    <property type="molecule type" value="Genomic_DNA"/>
</dbReference>
<organism evidence="12 21">
    <name type="scientific">Canid alphaherpesvirus 1</name>
    <dbReference type="NCBI Taxonomy" id="170325"/>
    <lineage>
        <taxon>Viruses</taxon>
        <taxon>Duplodnaviria</taxon>
        <taxon>Heunggongvirae</taxon>
        <taxon>Peploviricota</taxon>
        <taxon>Herviviricetes</taxon>
        <taxon>Herpesvirales</taxon>
        <taxon>Orthoherpesviridae</taxon>
        <taxon>Alphaherpesvirinae</taxon>
        <taxon>Varicellovirus</taxon>
        <taxon>Varicellovirus canidalpha1</taxon>
    </lineage>
</organism>
<evidence type="ECO:0000256" key="4">
    <source>
        <dbReference type="ARBA" id="ARBA00022707"/>
    </source>
</evidence>
<evidence type="ECO:0000313" key="12">
    <source>
        <dbReference type="EMBL" id="ALL26005.1"/>
    </source>
</evidence>
<dbReference type="EMBL" id="MW353136">
    <property type="protein sequence ID" value="QQL09313.1"/>
    <property type="molecule type" value="Genomic_DNA"/>
</dbReference>
<dbReference type="Proteomes" id="UP000138111">
    <property type="component" value="Segment"/>
</dbReference>
<keyword evidence="22" id="KW-1185">Reference proteome</keyword>
<dbReference type="EMBL" id="MW353130">
    <property type="protein sequence ID" value="QQL08862.1"/>
    <property type="molecule type" value="Genomic_DNA"/>
</dbReference>
<dbReference type="EMBL" id="MW353139">
    <property type="protein sequence ID" value="QQL09537.1"/>
    <property type="molecule type" value="Genomic_DNA"/>
</dbReference>
<dbReference type="GeneID" id="27815361"/>
<reference evidence="14" key="3">
    <citation type="journal article" date="2018" name="Aust. Vet. J.">
        <title>Genome sequence of an Australian strain of canid alphaherpesvirus 1.</title>
        <authorList>
            <person name="Sarker S."/>
            <person name="Das S."/>
            <person name="Helbig K."/>
            <person name="Peters A."/>
            <person name="Raidal S.R."/>
        </authorList>
    </citation>
    <scope>NUCLEOTIDE SEQUENCE</scope>
    <source>
        <strain evidence="14">15-4016-NSW</strain>
    </source>
</reference>
<dbReference type="KEGG" id="vg:27815361"/>
<dbReference type="GO" id="GO:0044423">
    <property type="term" value="C:virion component"/>
    <property type="evidence" value="ECO:0007669"/>
    <property type="project" value="UniProtKB-KW"/>
</dbReference>
<keyword evidence="3" id="KW-0920">Virion tegument</keyword>
<evidence type="ECO:0000313" key="20">
    <source>
        <dbReference type="EMBL" id="QQL09537.1"/>
    </source>
</evidence>
<evidence type="ECO:0000256" key="7">
    <source>
        <dbReference type="ARBA" id="ARBA00022870"/>
    </source>
</evidence>
<name>A0A172DSL2_9ALPH</name>
<protein>
    <submittedName>
        <fullName evidence="12">Myristylated tegument protein</fullName>
    </submittedName>
</protein>
<proteinExistence type="predicted"/>
<keyword evidence="9" id="KW-0564">Palmitate</keyword>
<reference evidence="12 22" key="2">
    <citation type="journal article" date="2016" name="PLoS ONE">
        <title>Genome Sequence of Canine Herpesvirus.</title>
        <authorList>
            <person name="Papageorgiou K.V."/>
            <person name="Suarez N.M."/>
            <person name="Wilkie G.S."/>
            <person name="McDonald M."/>
            <person name="Graham E.M."/>
            <person name="Davison A.J."/>
        </authorList>
    </citation>
    <scope>NUCLEOTIDE SEQUENCE [LARGE SCALE GENOMIC DNA]</scope>
    <source>
        <strain evidence="13">0194</strain>
        <strain evidence="11">V1154</strain>
        <strain evidence="12">V777</strain>
    </source>
</reference>
<evidence type="ECO:0000256" key="1">
    <source>
        <dbReference type="ARBA" id="ARBA00022511"/>
    </source>
</evidence>
<keyword evidence="7" id="KW-1043">Host membrane</keyword>
<dbReference type="EMBL" id="MW353126">
    <property type="protein sequence ID" value="QQL08562.1"/>
    <property type="molecule type" value="Genomic_DNA"/>
</dbReference>
<dbReference type="Pfam" id="PF11094">
    <property type="entry name" value="UL11"/>
    <property type="match status" value="1"/>
</dbReference>
<evidence type="ECO:0000313" key="18">
    <source>
        <dbReference type="EMBL" id="QQL09313.1"/>
    </source>
</evidence>
<evidence type="ECO:0000313" key="14">
    <source>
        <dbReference type="EMBL" id="ARE29852.1"/>
    </source>
</evidence>
<reference evidence="15" key="4">
    <citation type="journal article" date="2020" name="Viruses">
        <title>Phylogenomic Analysis of Global Isolates of Canid Alphaherpesvirus 1.</title>
        <authorList>
            <person name="Lewin A.C."/>
            <person name="Coghill L.M."/>
            <person name="Mironovich M."/>
            <person name="Liu C.C."/>
            <person name="Carter R.T."/>
            <person name="Ledbetter E.C."/>
        </authorList>
    </citation>
    <scope>NUCLEOTIDE SEQUENCE</scope>
    <source>
        <strain evidence="18">ELAL-12</strain>
        <strain evidence="19">ELAL-13</strain>
        <strain evidence="20">ELAL-15</strain>
        <strain evidence="15">ELAL-2</strain>
        <strain evidence="16">ELAL-6</strain>
        <strain evidence="17">ELAL-8</strain>
    </source>
</reference>
<evidence type="ECO:0000313" key="11">
    <source>
        <dbReference type="EMBL" id="ALL25924.1"/>
    </source>
</evidence>
<evidence type="ECO:0000313" key="16">
    <source>
        <dbReference type="EMBL" id="QQL08862.1"/>
    </source>
</evidence>
<evidence type="ECO:0000256" key="9">
    <source>
        <dbReference type="ARBA" id="ARBA00023139"/>
    </source>
</evidence>
<evidence type="ECO:0000256" key="8">
    <source>
        <dbReference type="ARBA" id="ARBA00023136"/>
    </source>
</evidence>
<reference evidence="12" key="1">
    <citation type="submission" date="2015-09" db="EMBL/GenBank/DDBJ databases">
        <authorList>
            <person name="Jackson K.R."/>
            <person name="Lunt B.L."/>
            <person name="Fisher J.N.B."/>
            <person name="Gardner A.V."/>
            <person name="Bailey M.E."/>
            <person name="Deus L.M."/>
            <person name="Earl A.S."/>
            <person name="Gibby P.D."/>
            <person name="Hartmann K.A."/>
            <person name="Liu J.E."/>
            <person name="Manci A.M."/>
            <person name="Nielsen D.A."/>
            <person name="Solomon M.B."/>
            <person name="Breakwell D.P."/>
            <person name="Burnett S.H."/>
            <person name="Grose J.H."/>
        </authorList>
    </citation>
    <scope>NUCLEOTIDE SEQUENCE</scope>
    <source>
        <strain evidence="13">0194</strain>
        <strain evidence="11">V1154</strain>
        <strain evidence="12">V777</strain>
    </source>
</reference>
<dbReference type="EMBL" id="KT819633">
    <property type="protein sequence ID" value="ALL26080.1"/>
    <property type="molecule type" value="Genomic_DNA"/>
</dbReference>
<keyword evidence="1" id="KW-1032">Host cell membrane</keyword>
<accession>A0A172DSL2</accession>
<evidence type="ECO:0000256" key="2">
    <source>
        <dbReference type="ARBA" id="ARBA00022553"/>
    </source>
</evidence>
<dbReference type="EMBL" id="MW353138">
    <property type="protein sequence ID" value="QQL09463.1"/>
    <property type="molecule type" value="Genomic_DNA"/>
</dbReference>
<dbReference type="EMBL" id="MW353132">
    <property type="protein sequence ID" value="QQL09013.1"/>
    <property type="molecule type" value="Genomic_DNA"/>
</dbReference>
<keyword evidence="2" id="KW-0597">Phosphoprotein</keyword>
<evidence type="ECO:0000313" key="17">
    <source>
        <dbReference type="EMBL" id="QQL09013.1"/>
    </source>
</evidence>
<dbReference type="Proteomes" id="UP000130192">
    <property type="component" value="Genome"/>
</dbReference>
<dbReference type="RefSeq" id="YP_009252275.1">
    <property type="nucleotide sequence ID" value="NC_030117.1"/>
</dbReference>
<evidence type="ECO:0000313" key="22">
    <source>
        <dbReference type="Proteomes" id="UP000138111"/>
    </source>
</evidence>
<dbReference type="OrthoDB" id="28008at10239"/>
<keyword evidence="5" id="KW-1040">Host Golgi apparatus</keyword>
<keyword evidence="4" id="KW-0519">Myristate</keyword>
<evidence type="ECO:0000256" key="3">
    <source>
        <dbReference type="ARBA" id="ARBA00022580"/>
    </source>
</evidence>
<gene>
    <name evidence="12" type="primary">UL11</name>
    <name evidence="15" type="ORF">A8B60_gp48</name>
</gene>
<sequence length="70" mass="7998">MGQKISCGWCRRNHLLMHTGETVALDPSFFEDFTMDDLDSPPITISKQPSLVSKNVPIKKIKSKNKYNPY</sequence>
<evidence type="ECO:0000313" key="19">
    <source>
        <dbReference type="EMBL" id="QQL09463.1"/>
    </source>
</evidence>
<evidence type="ECO:0000256" key="5">
    <source>
        <dbReference type="ARBA" id="ARBA00022812"/>
    </source>
</evidence>
<keyword evidence="8" id="KW-0472">Membrane</keyword>
<dbReference type="EMBL" id="KT819632">
    <property type="protein sequence ID" value="ALL26005.1"/>
    <property type="molecule type" value="Genomic_DNA"/>
</dbReference>
<evidence type="ECO:0000256" key="10">
    <source>
        <dbReference type="ARBA" id="ARBA00023288"/>
    </source>
</evidence>
<dbReference type="InterPro" id="IPR024351">
    <property type="entry name" value="Tegument_UL11_Herpesvir"/>
</dbReference>
<dbReference type="EMBL" id="KT819631">
    <property type="protein sequence ID" value="ALL25924.1"/>
    <property type="molecule type" value="Genomic_DNA"/>
</dbReference>